<feature type="region of interest" description="Disordered" evidence="3">
    <location>
        <begin position="6"/>
        <end position="29"/>
    </location>
</feature>
<dbReference type="CDD" id="cd05276">
    <property type="entry name" value="p53_inducible_oxidoreductase"/>
    <property type="match status" value="1"/>
</dbReference>
<dbReference type="GO" id="GO:0070402">
    <property type="term" value="F:NADPH binding"/>
    <property type="evidence" value="ECO:0007669"/>
    <property type="project" value="TreeGrafter"/>
</dbReference>
<protein>
    <submittedName>
        <fullName evidence="5">NAD(P)H-quinone oxidoreductase</fullName>
    </submittedName>
</protein>
<dbReference type="InterPro" id="IPR014189">
    <property type="entry name" value="Quinone_OxRdtase_PIG3"/>
</dbReference>
<dbReference type="InterPro" id="IPR011032">
    <property type="entry name" value="GroES-like_sf"/>
</dbReference>
<organism evidence="5 6">
    <name type="scientific">Vandammella animalimorsus</name>
    <dbReference type="NCBI Taxonomy" id="2029117"/>
    <lineage>
        <taxon>Bacteria</taxon>
        <taxon>Pseudomonadati</taxon>
        <taxon>Pseudomonadota</taxon>
        <taxon>Betaproteobacteria</taxon>
        <taxon>Burkholderiales</taxon>
        <taxon>Comamonadaceae</taxon>
        <taxon>Vandammella</taxon>
    </lineage>
</organism>
<dbReference type="AlphaFoldDB" id="A0A2A2A8E6"/>
<evidence type="ECO:0000256" key="1">
    <source>
        <dbReference type="ARBA" id="ARBA00022857"/>
    </source>
</evidence>
<evidence type="ECO:0000313" key="5">
    <source>
        <dbReference type="EMBL" id="PAT33859.1"/>
    </source>
</evidence>
<gene>
    <name evidence="5" type="ORF">CK620_11265</name>
</gene>
<dbReference type="InterPro" id="IPR036291">
    <property type="entry name" value="NAD(P)-bd_dom_sf"/>
</dbReference>
<dbReference type="RefSeq" id="WP_095550480.1">
    <property type="nucleotide sequence ID" value="NZ_NSJF01000006.1"/>
</dbReference>
<dbReference type="NCBIfam" id="TIGR02824">
    <property type="entry name" value="quinone_pig3"/>
    <property type="match status" value="1"/>
</dbReference>
<accession>A0A2A2A8E6</accession>
<dbReference type="InterPro" id="IPR013149">
    <property type="entry name" value="ADH-like_C"/>
</dbReference>
<dbReference type="PANTHER" id="PTHR48106">
    <property type="entry name" value="QUINONE OXIDOREDUCTASE PIG3-RELATED"/>
    <property type="match status" value="1"/>
</dbReference>
<evidence type="ECO:0000256" key="2">
    <source>
        <dbReference type="ARBA" id="ARBA00023002"/>
    </source>
</evidence>
<evidence type="ECO:0000256" key="3">
    <source>
        <dbReference type="SAM" id="MobiDB-lite"/>
    </source>
</evidence>
<dbReference type="Pfam" id="PF08240">
    <property type="entry name" value="ADH_N"/>
    <property type="match status" value="1"/>
</dbReference>
<reference evidence="5 6" key="1">
    <citation type="submission" date="2017-08" db="EMBL/GenBank/DDBJ databases">
        <title>WGS of Clinical strains of the CDC Group NO-1 linked to zoonotic infections in humans.</title>
        <authorList>
            <person name="Bernier A.-M."/>
            <person name="Bernard K."/>
        </authorList>
    </citation>
    <scope>NUCLEOTIDE SEQUENCE [LARGE SCALE GENOMIC DNA]</scope>
    <source>
        <strain evidence="5 6">NML03-0146</strain>
    </source>
</reference>
<name>A0A2A2A8E6_9BURK</name>
<dbReference type="SUPFAM" id="SSF51735">
    <property type="entry name" value="NAD(P)-binding Rossmann-fold domains"/>
    <property type="match status" value="1"/>
</dbReference>
<feature type="domain" description="Enoyl reductase (ER)" evidence="4">
    <location>
        <begin position="10"/>
        <end position="334"/>
    </location>
</feature>
<dbReference type="EMBL" id="NSJF01000006">
    <property type="protein sequence ID" value="PAT33859.1"/>
    <property type="molecule type" value="Genomic_DNA"/>
</dbReference>
<dbReference type="SMART" id="SM00829">
    <property type="entry name" value="PKS_ER"/>
    <property type="match status" value="1"/>
</dbReference>
<dbReference type="Pfam" id="PF00107">
    <property type="entry name" value="ADH_zinc_N"/>
    <property type="match status" value="1"/>
</dbReference>
<dbReference type="Gene3D" id="3.90.180.10">
    <property type="entry name" value="Medium-chain alcohol dehydrogenases, catalytic domain"/>
    <property type="match status" value="1"/>
</dbReference>
<evidence type="ECO:0000313" key="6">
    <source>
        <dbReference type="Proteomes" id="UP000217999"/>
    </source>
</evidence>
<dbReference type="GO" id="GO:0016651">
    <property type="term" value="F:oxidoreductase activity, acting on NAD(P)H"/>
    <property type="evidence" value="ECO:0007669"/>
    <property type="project" value="TreeGrafter"/>
</dbReference>
<keyword evidence="1" id="KW-0521">NADP</keyword>
<dbReference type="InterPro" id="IPR013154">
    <property type="entry name" value="ADH-like_N"/>
</dbReference>
<sequence>MKCIEISAPGGPEALRPAERPQPQPGPGEALIRVSASGVNRPDVVQRRGLYPPPPGASDLPGLEVAGVIEAGDAAALAQAGLAVGDRVCALLAGGGYAQYCTAPVAQCLPVPRGLSDEQAAALPETFFTVWSNVFERGRLQPGETLLVQGGTSGIGVTAIQLAKVAGATVIVTAGSDAKCAAACELGADHAINYKTADFAEEARRLTDGRGVDLILDMVAGSYVQREVECLAEDGRLLIIAVQGGVDSGFNAALVLRRRLTITGSTLRPRPVAFKGAIAQALRAKVWPWLESGAVKPVLHASFDALQAADDLPSGAARAHALMESNQHIGKIVLTWEH</sequence>
<dbReference type="SUPFAM" id="SSF50129">
    <property type="entry name" value="GroES-like"/>
    <property type="match status" value="1"/>
</dbReference>
<keyword evidence="2" id="KW-0560">Oxidoreductase</keyword>
<dbReference type="PANTHER" id="PTHR48106:SF8">
    <property type="entry name" value="OS02G0805600 PROTEIN"/>
    <property type="match status" value="1"/>
</dbReference>
<dbReference type="Gene3D" id="3.40.50.720">
    <property type="entry name" value="NAD(P)-binding Rossmann-like Domain"/>
    <property type="match status" value="1"/>
</dbReference>
<comment type="caution">
    <text evidence="5">The sequence shown here is derived from an EMBL/GenBank/DDBJ whole genome shotgun (WGS) entry which is preliminary data.</text>
</comment>
<proteinExistence type="predicted"/>
<evidence type="ECO:0000259" key="4">
    <source>
        <dbReference type="SMART" id="SM00829"/>
    </source>
</evidence>
<dbReference type="Proteomes" id="UP000217999">
    <property type="component" value="Unassembled WGS sequence"/>
</dbReference>
<dbReference type="InterPro" id="IPR020843">
    <property type="entry name" value="ER"/>
</dbReference>